<feature type="transmembrane region" description="Helical" evidence="4">
    <location>
        <begin position="238"/>
        <end position="260"/>
    </location>
</feature>
<keyword evidence="6" id="KW-1185">Reference proteome</keyword>
<feature type="transmembrane region" description="Helical" evidence="4">
    <location>
        <begin position="312"/>
        <end position="333"/>
    </location>
</feature>
<evidence type="ECO:0000313" key="5">
    <source>
        <dbReference type="EMBL" id="MBD2503905.1"/>
    </source>
</evidence>
<feature type="transmembrane region" description="Helical" evidence="4">
    <location>
        <begin position="267"/>
        <end position="292"/>
    </location>
</feature>
<evidence type="ECO:0000256" key="3">
    <source>
        <dbReference type="ARBA" id="ARBA00023136"/>
    </source>
</evidence>
<dbReference type="InterPro" id="IPR007688">
    <property type="entry name" value="Conjugal_tfr_TrbL/VirB6"/>
</dbReference>
<dbReference type="EMBL" id="JACJSG010000042">
    <property type="protein sequence ID" value="MBD2503905.1"/>
    <property type="molecule type" value="Genomic_DNA"/>
</dbReference>
<comment type="caution">
    <text evidence="5">The sequence shown here is derived from an EMBL/GenBank/DDBJ whole genome shotgun (WGS) entry which is preliminary data.</text>
</comment>
<dbReference type="Proteomes" id="UP000661112">
    <property type="component" value="Unassembled WGS sequence"/>
</dbReference>
<reference evidence="5 6" key="1">
    <citation type="journal article" date="2020" name="ISME J.">
        <title>Comparative genomics reveals insights into cyanobacterial evolution and habitat adaptation.</title>
        <authorList>
            <person name="Chen M.Y."/>
            <person name="Teng W.K."/>
            <person name="Zhao L."/>
            <person name="Hu C.X."/>
            <person name="Zhou Y.K."/>
            <person name="Han B.P."/>
            <person name="Song L.R."/>
            <person name="Shu W.S."/>
        </authorList>
    </citation>
    <scope>NUCLEOTIDE SEQUENCE [LARGE SCALE GENOMIC DNA]</scope>
    <source>
        <strain evidence="5 6">FACHB-119</strain>
    </source>
</reference>
<keyword evidence="3 4" id="KW-0472">Membrane</keyword>
<evidence type="ECO:0000256" key="2">
    <source>
        <dbReference type="ARBA" id="ARBA00022989"/>
    </source>
</evidence>
<evidence type="ECO:0000313" key="6">
    <source>
        <dbReference type="Proteomes" id="UP000661112"/>
    </source>
</evidence>
<feature type="transmembrane region" description="Helical" evidence="4">
    <location>
        <begin position="48"/>
        <end position="68"/>
    </location>
</feature>
<gene>
    <name evidence="5" type="ORF">H6G83_25415</name>
</gene>
<organism evidence="5 6">
    <name type="scientific">Anabaena azotica FACHB-119</name>
    <dbReference type="NCBI Taxonomy" id="947527"/>
    <lineage>
        <taxon>Bacteria</taxon>
        <taxon>Bacillati</taxon>
        <taxon>Cyanobacteriota</taxon>
        <taxon>Cyanophyceae</taxon>
        <taxon>Nostocales</taxon>
        <taxon>Nostocaceae</taxon>
        <taxon>Anabaena</taxon>
        <taxon>Anabaena azotica</taxon>
    </lineage>
</organism>
<proteinExistence type="predicted"/>
<accession>A0ABR8D9M2</accession>
<feature type="transmembrane region" description="Helical" evidence="4">
    <location>
        <begin position="88"/>
        <end position="107"/>
    </location>
</feature>
<dbReference type="RefSeq" id="WP_190477147.1">
    <property type="nucleotide sequence ID" value="NZ_JACJSG010000042.1"/>
</dbReference>
<keyword evidence="2 4" id="KW-1133">Transmembrane helix</keyword>
<dbReference type="Pfam" id="PF04610">
    <property type="entry name" value="TrbL"/>
    <property type="match status" value="1"/>
</dbReference>
<evidence type="ECO:0000256" key="1">
    <source>
        <dbReference type="ARBA" id="ARBA00022692"/>
    </source>
</evidence>
<evidence type="ECO:0000256" key="4">
    <source>
        <dbReference type="SAM" id="Phobius"/>
    </source>
</evidence>
<name>A0ABR8D9M2_9NOST</name>
<sequence length="346" mass="37345">MINFYSLLTVTGDTNAEDIVEGAINGSRLVVSSFNQDWQDLATGQSEAYKAVVSVSALVAVVLVAFWSVGWASKLSEEGLNHEIINEIVYPLIVCLMLTINNGELLANTSLAFRNIAVNLNDRVLSITRNGVTLRDAIRTTNMDQAFSIAVQNQLQQCESEPESGVNDQGDQINPRERCREEKINQAKQAAQEYKQKNGLSSYSNSWNPVEIAGQAINSAVQALSWIIFSGLQAAFQYVVQVAFLLNAYTAPIFLALSLFPFGSKPIYAWIAGWVALTLVLICYSILCGIAASSIVNSSNSNPLFLQLVQAILSPILAVAMGAGGGMSVFSVFSSSARLVAGRIFG</sequence>
<keyword evidence="1 4" id="KW-0812">Transmembrane</keyword>
<protein>
    <submittedName>
        <fullName evidence="5">Type IV secretion system protein</fullName>
    </submittedName>
</protein>